<name>X5ENS9_NEIME</name>
<gene>
    <name evidence="1" type="ORF">NMA510612_0299</name>
</gene>
<organism evidence="1 2">
    <name type="scientific">Neisseria meningitidis</name>
    <dbReference type="NCBI Taxonomy" id="487"/>
    <lineage>
        <taxon>Bacteria</taxon>
        <taxon>Pseudomonadati</taxon>
        <taxon>Pseudomonadota</taxon>
        <taxon>Betaproteobacteria</taxon>
        <taxon>Neisseriales</taxon>
        <taxon>Neisseriaceae</taxon>
        <taxon>Neisseria</taxon>
    </lineage>
</organism>
<dbReference type="EMBL" id="CP007524">
    <property type="protein sequence ID" value="AHW74614.1"/>
    <property type="molecule type" value="Genomic_DNA"/>
</dbReference>
<protein>
    <submittedName>
        <fullName evidence="1">Uncharacterized protein</fullName>
    </submittedName>
</protein>
<evidence type="ECO:0000313" key="1">
    <source>
        <dbReference type="EMBL" id="AHW74614.1"/>
    </source>
</evidence>
<dbReference type="AlphaFoldDB" id="X5ENS9"/>
<reference evidence="1 2" key="1">
    <citation type="journal article" date="2014" name="Genome Announc.">
        <title>Complete Genome Sequence of Neisseria meningitidis Serogroup A Strain NMA510612, Isolated from a Patient with Bacterial Meningitis in China.</title>
        <authorList>
            <person name="Zhang Y."/>
            <person name="Yang J."/>
            <person name="Xu L."/>
            <person name="Zhu Y."/>
            <person name="Liu B."/>
            <person name="Shao Z."/>
            <person name="Zhang X."/>
            <person name="Jin Q."/>
        </authorList>
    </citation>
    <scope>NUCLEOTIDE SEQUENCE [LARGE SCALE GENOMIC DNA]</scope>
    <source>
        <strain evidence="2">NMA510612</strain>
    </source>
</reference>
<accession>X5ENS9</accession>
<sequence length="41" mass="4787">MLCKQRVKADYTANQTGKCRLKPEKSGFRRHVRKQSGLIRP</sequence>
<reference evidence="2" key="2">
    <citation type="submission" date="2014-02" db="EMBL/GenBank/DDBJ databases">
        <title>Complete Genome Sequence of Neisseria meningitides, serogroup A strain 510612.</title>
        <authorList>
            <person name="Zhang X."/>
            <person name="Zhang Y."/>
            <person name="Yang J."/>
            <person name="Zhu Y."/>
            <person name="Jin Q."/>
        </authorList>
    </citation>
    <scope>NUCLEOTIDE SEQUENCE</scope>
    <source>
        <strain evidence="2">NMA510612</strain>
    </source>
</reference>
<evidence type="ECO:0000313" key="2">
    <source>
        <dbReference type="Proteomes" id="UP000023582"/>
    </source>
</evidence>
<dbReference type="Proteomes" id="UP000023582">
    <property type="component" value="Chromosome"/>
</dbReference>
<proteinExistence type="predicted"/>
<dbReference type="KEGG" id="nmx:NMA510612_0299"/>